<protein>
    <submittedName>
        <fullName evidence="1">Uncharacterized protein</fullName>
    </submittedName>
</protein>
<accession>A0A1J5TDX6</accession>
<evidence type="ECO:0000313" key="2">
    <source>
        <dbReference type="Proteomes" id="UP000183403"/>
    </source>
</evidence>
<gene>
    <name evidence="1" type="ORF">BEU03_01795</name>
</gene>
<dbReference type="Proteomes" id="UP000183403">
    <property type="component" value="Unassembled WGS sequence"/>
</dbReference>
<organism evidence="1 2">
    <name type="scientific">Marine Group III euryarchaeote CG-Epi6</name>
    <dbReference type="NCBI Taxonomy" id="1889000"/>
    <lineage>
        <taxon>Archaea</taxon>
        <taxon>Methanobacteriati</taxon>
        <taxon>Thermoplasmatota</taxon>
        <taxon>Thermoplasmata</taxon>
        <taxon>Candidatus Thermoprofundales</taxon>
    </lineage>
</organism>
<dbReference type="EMBL" id="MIYV01000004">
    <property type="protein sequence ID" value="OIR14384.1"/>
    <property type="molecule type" value="Genomic_DNA"/>
</dbReference>
<name>A0A1J5TDX6_9ARCH</name>
<proteinExistence type="predicted"/>
<comment type="caution">
    <text evidence="1">The sequence shown here is derived from an EMBL/GenBank/DDBJ whole genome shotgun (WGS) entry which is preliminary data.</text>
</comment>
<evidence type="ECO:0000313" key="1">
    <source>
        <dbReference type="EMBL" id="OIR14384.1"/>
    </source>
</evidence>
<sequence>MVKPLKEAAKFLWNGTIYALSLPERYVRGLSALVGGIFKETTDILIPGFVKDTTSYNIFVGNILRFTVENIGGVQGVYDDEGLDGEFATRKLIGNTIEGVGIATIHLSPLWFFAFFADSVKGGQAYLERLHQEMVEKGYIDSETSAESFTSLFEGLERTTTSFAQNIDTPPLTKEEVISNIQEIRDSITDLLSKSGSVANNTMTEMSSVLQDFMDTATDEGQSLLELGGLMTLQTTNRIKQLGGLTISAPNVAGKMLYENILGYYSDTLTEIHEKGYANVASDAVEPYGKAIMDQFSTEKITWTERLFNSPASSIRKIFGMQNSKY</sequence>
<dbReference type="AlphaFoldDB" id="A0A1J5TDX6"/>
<reference evidence="1 2" key="1">
    <citation type="submission" date="2016-08" db="EMBL/GenBank/DDBJ databases">
        <title>New Insights into Marine Group III Euryarchaeota, from dark to light.</title>
        <authorList>
            <person name="Haro-Moreno J.M."/>
            <person name="Rodriguez-Valera F."/>
            <person name="Lopez-Garcia P."/>
            <person name="Moreira D."/>
            <person name="Martin-Cuadrado A.B."/>
        </authorList>
    </citation>
    <scope>NUCLEOTIDE SEQUENCE [LARGE SCALE GENOMIC DNA]</scope>
    <source>
        <strain evidence="1">CG-Epi6</strain>
    </source>
</reference>